<dbReference type="InterPro" id="IPR008969">
    <property type="entry name" value="CarboxyPept-like_regulatory"/>
</dbReference>
<dbReference type="RefSeq" id="WP_379933687.1">
    <property type="nucleotide sequence ID" value="NZ_JBHTHY010000005.1"/>
</dbReference>
<feature type="signal peptide" evidence="1">
    <location>
        <begin position="1"/>
        <end position="18"/>
    </location>
</feature>
<sequence length="381" mass="43225">MRLSFLSLLLFTIYSSQAQLNYTGRIVDAKTQEPLPYVNIGIVDKGFGTVTDETGRFYLVIDTQKFKKEDIVQISSLGYETIKIPIGQIKVADEDFPKIVMQPSDIQLEEVFLYSDALVPITEFVGYRNYGERNFGYWNKDMALGGELATLFSVRSGPRMLNSLEFEVWENPSDSLLVRVNIYDTAGGLLGAPGANLNKSQKNILHTVPNGKNIITVDLNEYEVFVEDDFFVSLEIVKVFGVQKLGLVLAASGREGASFRKYASQGEWEFLSDLHMAFYMETSPYVKQKKAERYEKKVERVRLKKPTLSGFAIFRGKMIANVTVQNQRTKETVQTDESGRYSIEADKKDIILFTKSGYKKMIMEVQNQKFANAILKLESDK</sequence>
<comment type="caution">
    <text evidence="2">The sequence shown here is derived from an EMBL/GenBank/DDBJ whole genome shotgun (WGS) entry which is preliminary data.</text>
</comment>
<accession>A0ABW3B2W1</accession>
<dbReference type="Proteomes" id="UP001597012">
    <property type="component" value="Unassembled WGS sequence"/>
</dbReference>
<evidence type="ECO:0000313" key="3">
    <source>
        <dbReference type="Proteomes" id="UP001597012"/>
    </source>
</evidence>
<keyword evidence="1" id="KW-0732">Signal</keyword>
<evidence type="ECO:0000313" key="2">
    <source>
        <dbReference type="EMBL" id="MFD0797395.1"/>
    </source>
</evidence>
<reference evidence="3" key="1">
    <citation type="journal article" date="2019" name="Int. J. Syst. Evol. Microbiol.">
        <title>The Global Catalogue of Microorganisms (GCM) 10K type strain sequencing project: providing services to taxonomists for standard genome sequencing and annotation.</title>
        <authorList>
            <consortium name="The Broad Institute Genomics Platform"/>
            <consortium name="The Broad Institute Genome Sequencing Center for Infectious Disease"/>
            <person name="Wu L."/>
            <person name="Ma J."/>
        </authorList>
    </citation>
    <scope>NUCLEOTIDE SEQUENCE [LARGE SCALE GENOMIC DNA]</scope>
    <source>
        <strain evidence="3">CCUG 61948</strain>
    </source>
</reference>
<organism evidence="2 3">
    <name type="scientific">Maribacter chungangensis</name>
    <dbReference type="NCBI Taxonomy" id="1069117"/>
    <lineage>
        <taxon>Bacteria</taxon>
        <taxon>Pseudomonadati</taxon>
        <taxon>Bacteroidota</taxon>
        <taxon>Flavobacteriia</taxon>
        <taxon>Flavobacteriales</taxon>
        <taxon>Flavobacteriaceae</taxon>
        <taxon>Maribacter</taxon>
    </lineage>
</organism>
<evidence type="ECO:0000256" key="1">
    <source>
        <dbReference type="SAM" id="SignalP"/>
    </source>
</evidence>
<keyword evidence="3" id="KW-1185">Reference proteome</keyword>
<dbReference type="SUPFAM" id="SSF49464">
    <property type="entry name" value="Carboxypeptidase regulatory domain-like"/>
    <property type="match status" value="2"/>
</dbReference>
<protein>
    <submittedName>
        <fullName evidence="2">Carboxypeptidase-like regulatory domain-containing protein</fullName>
    </submittedName>
</protein>
<dbReference type="EMBL" id="JBHTHY010000005">
    <property type="protein sequence ID" value="MFD0797395.1"/>
    <property type="molecule type" value="Genomic_DNA"/>
</dbReference>
<name>A0ABW3B2W1_9FLAO</name>
<feature type="chain" id="PRO_5047108344" evidence="1">
    <location>
        <begin position="19"/>
        <end position="381"/>
    </location>
</feature>
<gene>
    <name evidence="2" type="ORF">ACFQZJ_07980</name>
</gene>
<proteinExistence type="predicted"/>
<dbReference type="Pfam" id="PF13715">
    <property type="entry name" value="CarbopepD_reg_2"/>
    <property type="match status" value="1"/>
</dbReference>